<dbReference type="Gene3D" id="2.30.30.40">
    <property type="entry name" value="SH3 Domains"/>
    <property type="match status" value="3"/>
</dbReference>
<gene>
    <name evidence="6" type="ORF">A2382_01560</name>
</gene>
<dbReference type="Proteomes" id="UP000178999">
    <property type="component" value="Unassembled WGS sequence"/>
</dbReference>
<dbReference type="InterPro" id="IPR007921">
    <property type="entry name" value="CHAP_dom"/>
</dbReference>
<reference evidence="6 7" key="1">
    <citation type="journal article" date="2016" name="Nat. Commun.">
        <title>Thousands of microbial genomes shed light on interconnected biogeochemical processes in an aquifer system.</title>
        <authorList>
            <person name="Anantharaman K."/>
            <person name="Brown C.T."/>
            <person name="Hug L.A."/>
            <person name="Sharon I."/>
            <person name="Castelle C.J."/>
            <person name="Probst A.J."/>
            <person name="Thomas B.C."/>
            <person name="Singh A."/>
            <person name="Wilkins M.J."/>
            <person name="Karaoz U."/>
            <person name="Brodie E.L."/>
            <person name="Williams K.H."/>
            <person name="Hubbard S.S."/>
            <person name="Banfield J.F."/>
        </authorList>
    </citation>
    <scope>NUCLEOTIDE SEQUENCE [LARGE SCALE GENOMIC DNA]</scope>
</reference>
<dbReference type="InterPro" id="IPR038765">
    <property type="entry name" value="Papain-like_cys_pep_sf"/>
</dbReference>
<dbReference type="SMART" id="SM00287">
    <property type="entry name" value="SH3b"/>
    <property type="match status" value="3"/>
</dbReference>
<sequence length="872" mass="93389">MKKLCVFLVIALLFSLVPVSKTEVLAGAPWPPELVSPANESTASTNPPTLCARYSDPEGQNGKIRFETWGGGEGDHDSAWIDVGNNETRCWTDSGPWSSGVHSWQARAMDSDGTQAASSDWGVRIPEGSGSATCTIEPFIATPPPPQTIGLTVVLSGSATCTNGVKALHFFVDGNSIGSVNAGSGSANWNTTGWGANDHVLEVRAEDNVGGVVKTRTQTYLLTPSGRPDVDNPSPDQPGSLPNPGTGSGGSSGSSGPSAINNSWQINSIVYLCQGTEIRQGSGLTYAVHTVVPVNQWPVRVIGGPRNADGYTWFDVKRDDGGSGWVRQDQANCTPTQPNVSGSGGQTSGGVSVASCPARPGIAPGEIVVVSDQTDTNYNVRSRPGLGSSVMYTVPPYTYLSIISGPVCQDGYWWYEVGWEGKSGWMAAVGFGQSATLIENGTPMPGPSTNNPPVNNQVPVPNTPSVAPSQVEVIQTDSGNIFHGWPFAPGNSSVQVLVNELRLRSGPGTDNSTYGYVANQQYYILISVDGDWGKVQTASGKVGWIFLKSGYTNYQDQRNTTATVSKEVTVVCDGQVVVVTDWDEQTQTTSQGTNCAAYVYPQEGTALDGWTTPRYAVDYVQVTVSNLHLRSGPGEQYSILGYLTNGHYYVLLETNGNWGKVRTSSGAEGWVHLLSGVNVSRATTTNLIPIEAPSCPGIGFLCGGELVVDFTLFEWFVDQFTNEVYAHPRTYPFSDPVQCSAYVYNQGLAGVRPDIWHWLSDNSDAHTFDEQARSHGLVVQTVNDPGFYISPGDIVVWSPGCDGMNAQSGHVGFVSGINSNGKISVDHSNYSGPQTEFSVLSCMSFIHEPSNEWWADKREWPMCSTFELRNPQ</sequence>
<accession>A0A1F8CV28</accession>
<dbReference type="EMBL" id="MGHY01000004">
    <property type="protein sequence ID" value="OGM80111.1"/>
    <property type="molecule type" value="Genomic_DNA"/>
</dbReference>
<keyword evidence="4" id="KW-0732">Signal</keyword>
<dbReference type="Pfam" id="PF08239">
    <property type="entry name" value="SH3_3"/>
    <property type="match status" value="2"/>
</dbReference>
<dbReference type="InterPro" id="IPR013783">
    <property type="entry name" value="Ig-like_fold"/>
</dbReference>
<evidence type="ECO:0000256" key="4">
    <source>
        <dbReference type="SAM" id="SignalP"/>
    </source>
</evidence>
<evidence type="ECO:0000256" key="2">
    <source>
        <dbReference type="ARBA" id="ARBA00011901"/>
    </source>
</evidence>
<dbReference type="GO" id="GO:0008745">
    <property type="term" value="F:N-acetylmuramoyl-L-alanine amidase activity"/>
    <property type="evidence" value="ECO:0007669"/>
    <property type="project" value="UniProtKB-EC"/>
</dbReference>
<dbReference type="SUPFAM" id="SSF54001">
    <property type="entry name" value="Cysteine proteinases"/>
    <property type="match status" value="1"/>
</dbReference>
<dbReference type="Pfam" id="PF05257">
    <property type="entry name" value="CHAP"/>
    <property type="match status" value="1"/>
</dbReference>
<name>A0A1F8CV28_9BACT</name>
<protein>
    <recommendedName>
        <fullName evidence="2">N-acetylmuramoyl-L-alanine amidase</fullName>
        <ecNumber evidence="2">3.5.1.28</ecNumber>
    </recommendedName>
</protein>
<comment type="caution">
    <text evidence="6">The sequence shown here is derived from an EMBL/GenBank/DDBJ whole genome shotgun (WGS) entry which is preliminary data.</text>
</comment>
<dbReference type="PANTHER" id="PTHR34408">
    <property type="entry name" value="FAMILY PROTEIN, PUTATIVE-RELATED"/>
    <property type="match status" value="1"/>
</dbReference>
<dbReference type="AlphaFoldDB" id="A0A1F8CV28"/>
<evidence type="ECO:0000256" key="3">
    <source>
        <dbReference type="SAM" id="MobiDB-lite"/>
    </source>
</evidence>
<feature type="region of interest" description="Disordered" evidence="3">
    <location>
        <begin position="220"/>
        <end position="259"/>
    </location>
</feature>
<dbReference type="EC" id="3.5.1.28" evidence="2"/>
<dbReference type="PROSITE" id="PS51781">
    <property type="entry name" value="SH3B"/>
    <property type="match status" value="2"/>
</dbReference>
<comment type="catalytic activity">
    <reaction evidence="1">
        <text>Hydrolyzes the link between N-acetylmuramoyl residues and L-amino acid residues in certain cell-wall glycopeptides.</text>
        <dbReference type="EC" id="3.5.1.28"/>
    </reaction>
</comment>
<dbReference type="Gene3D" id="2.60.40.10">
    <property type="entry name" value="Immunoglobulins"/>
    <property type="match status" value="1"/>
</dbReference>
<dbReference type="InterPro" id="IPR052354">
    <property type="entry name" value="Cell_Wall_Dynamics_Protein"/>
</dbReference>
<feature type="region of interest" description="Disordered" evidence="3">
    <location>
        <begin position="37"/>
        <end position="57"/>
    </location>
</feature>
<evidence type="ECO:0000313" key="6">
    <source>
        <dbReference type="EMBL" id="OGM80111.1"/>
    </source>
</evidence>
<proteinExistence type="predicted"/>
<evidence type="ECO:0000259" key="5">
    <source>
        <dbReference type="PROSITE" id="PS51781"/>
    </source>
</evidence>
<feature type="chain" id="PRO_5009535098" description="N-acetylmuramoyl-L-alanine amidase" evidence="4">
    <location>
        <begin position="22"/>
        <end position="872"/>
    </location>
</feature>
<organism evidence="6 7">
    <name type="scientific">Candidatus Woesebacteria bacterium RIFOXYB1_FULL_38_16</name>
    <dbReference type="NCBI Taxonomy" id="1802538"/>
    <lineage>
        <taxon>Bacteria</taxon>
        <taxon>Candidatus Woeseibacteriota</taxon>
    </lineage>
</organism>
<evidence type="ECO:0000313" key="7">
    <source>
        <dbReference type="Proteomes" id="UP000178999"/>
    </source>
</evidence>
<dbReference type="Gene3D" id="3.90.1720.10">
    <property type="entry name" value="endopeptidase domain like (from Nostoc punctiforme)"/>
    <property type="match status" value="1"/>
</dbReference>
<feature type="signal peptide" evidence="4">
    <location>
        <begin position="1"/>
        <end position="21"/>
    </location>
</feature>
<feature type="domain" description="SH3b" evidence="5">
    <location>
        <begin position="489"/>
        <end position="554"/>
    </location>
</feature>
<dbReference type="STRING" id="1802538.A2382_01560"/>
<feature type="domain" description="SH3b" evidence="5">
    <location>
        <begin position="617"/>
        <end position="680"/>
    </location>
</feature>
<dbReference type="InterPro" id="IPR003646">
    <property type="entry name" value="SH3-like_bac-type"/>
</dbReference>
<feature type="compositionally biased region" description="Polar residues" evidence="3">
    <location>
        <begin position="38"/>
        <end position="48"/>
    </location>
</feature>
<dbReference type="Pfam" id="PF17957">
    <property type="entry name" value="Big_7"/>
    <property type="match status" value="1"/>
</dbReference>
<dbReference type="PANTHER" id="PTHR34408:SF1">
    <property type="entry name" value="GLYCOSYL HYDROLASE FAMILY 19 DOMAIN-CONTAINING PROTEIN HI_1415"/>
    <property type="match status" value="1"/>
</dbReference>
<evidence type="ECO:0000256" key="1">
    <source>
        <dbReference type="ARBA" id="ARBA00001561"/>
    </source>
</evidence>